<protein>
    <recommendedName>
        <fullName evidence="4">Large ribosomal subunit protein uL30</fullName>
    </recommendedName>
</protein>
<evidence type="ECO:0000256" key="3">
    <source>
        <dbReference type="ARBA" id="ARBA00023274"/>
    </source>
</evidence>
<dbReference type="PANTHER" id="PTHR11524:SF16">
    <property type="entry name" value="LARGE RIBOSOMAL SUBUNIT PROTEIN UL30"/>
    <property type="match status" value="1"/>
</dbReference>
<evidence type="ECO:0000256" key="2">
    <source>
        <dbReference type="ARBA" id="ARBA00022980"/>
    </source>
</evidence>
<proteinExistence type="inferred from homology"/>
<dbReference type="InterPro" id="IPR036919">
    <property type="entry name" value="Ribo_uL30_ferredoxin-like_sf"/>
</dbReference>
<feature type="region of interest" description="Disordered" evidence="5">
    <location>
        <begin position="108"/>
        <end position="151"/>
    </location>
</feature>
<dbReference type="InterPro" id="IPR018038">
    <property type="entry name" value="Ribosomal_uL30_CS"/>
</dbReference>
<dbReference type="GO" id="GO:0006412">
    <property type="term" value="P:translation"/>
    <property type="evidence" value="ECO:0007669"/>
    <property type="project" value="UniProtKB-UniRule"/>
</dbReference>
<organism evidence="7 8">
    <name type="scientific">Halococcoides cellulosivorans</name>
    <dbReference type="NCBI Taxonomy" id="1679096"/>
    <lineage>
        <taxon>Archaea</taxon>
        <taxon>Methanobacteriati</taxon>
        <taxon>Methanobacteriota</taxon>
        <taxon>Stenosarchaea group</taxon>
        <taxon>Halobacteria</taxon>
        <taxon>Halobacteriales</taxon>
        <taxon>Haloarculaceae</taxon>
        <taxon>Halococcoides</taxon>
    </lineage>
</organism>
<accession>A0A2R4X2H9</accession>
<keyword evidence="2 4" id="KW-0689">Ribosomal protein</keyword>
<dbReference type="PROSITE" id="PS00634">
    <property type="entry name" value="RIBOSOMAL_L30"/>
    <property type="match status" value="1"/>
</dbReference>
<keyword evidence="8" id="KW-1185">Reference proteome</keyword>
<dbReference type="GO" id="GO:0022625">
    <property type="term" value="C:cytosolic large ribosomal subunit"/>
    <property type="evidence" value="ECO:0007669"/>
    <property type="project" value="TreeGrafter"/>
</dbReference>
<dbReference type="Pfam" id="PF00327">
    <property type="entry name" value="Ribosomal_L30"/>
    <property type="match status" value="1"/>
</dbReference>
<dbReference type="KEGG" id="harc:HARCEL1_09460"/>
<feature type="domain" description="Large ribosomal subunit protein uL30-like ferredoxin-like fold" evidence="6">
    <location>
        <begin position="5"/>
        <end position="52"/>
    </location>
</feature>
<dbReference type="CDD" id="cd01657">
    <property type="entry name" value="Ribosomal_L7_archeal_euk"/>
    <property type="match status" value="1"/>
</dbReference>
<evidence type="ECO:0000256" key="4">
    <source>
        <dbReference type="HAMAP-Rule" id="MF_01371"/>
    </source>
</evidence>
<reference evidence="7 8" key="1">
    <citation type="submission" date="2018-04" db="EMBL/GenBank/DDBJ databases">
        <title>Halococcoides cellulosivorans gen. nov., sp. nov., an extremely halophilic cellulose-utilizing haloarchaeon from hypersaline lakes.</title>
        <authorList>
            <person name="Sorokin D.Y."/>
            <person name="Toshchakov S.V."/>
            <person name="Samarov N.I."/>
            <person name="Korzhenkov A."/>
            <person name="Kublanov I.V."/>
        </authorList>
    </citation>
    <scope>NUCLEOTIDE SEQUENCE [LARGE SCALE GENOMIC DNA]</scope>
    <source>
        <strain evidence="7 8">HArcel1</strain>
    </source>
</reference>
<dbReference type="RefSeq" id="WP_108382810.1">
    <property type="nucleotide sequence ID" value="NZ_CP028858.1"/>
</dbReference>
<evidence type="ECO:0000259" key="6">
    <source>
        <dbReference type="Pfam" id="PF00327"/>
    </source>
</evidence>
<dbReference type="Gene3D" id="3.30.1390.20">
    <property type="entry name" value="Ribosomal protein L30, ferredoxin-like fold domain"/>
    <property type="match status" value="1"/>
</dbReference>
<sequence>MEALVQLRGEVDMTGKTQDTLEMLNLGRVNHATVVPETDAYNGMIAVVNDYVAHGEPSADVLGTVIERRGAATEADSVEAALDAAGYDDATAAAEALLDEETTLRDLGLEPTLRLHPPRGGHDGIKQPKQTGGQLGPADTDRMDDLLEAMR</sequence>
<feature type="compositionally biased region" description="Basic and acidic residues" evidence="5">
    <location>
        <begin position="139"/>
        <end position="151"/>
    </location>
</feature>
<evidence type="ECO:0000256" key="5">
    <source>
        <dbReference type="SAM" id="MobiDB-lite"/>
    </source>
</evidence>
<dbReference type="GeneID" id="36512733"/>
<keyword evidence="3 4" id="KW-0687">Ribonucleoprotein</keyword>
<dbReference type="GO" id="GO:0000463">
    <property type="term" value="P:maturation of LSU-rRNA from tricistronic rRNA transcript (SSU-rRNA, 5.8S rRNA, LSU-rRNA)"/>
    <property type="evidence" value="ECO:0007669"/>
    <property type="project" value="TreeGrafter"/>
</dbReference>
<dbReference type="Gene3D" id="1.10.15.30">
    <property type="match status" value="1"/>
</dbReference>
<dbReference type="GO" id="GO:0003735">
    <property type="term" value="F:structural constituent of ribosome"/>
    <property type="evidence" value="ECO:0007669"/>
    <property type="project" value="InterPro"/>
</dbReference>
<dbReference type="SUPFAM" id="SSF55129">
    <property type="entry name" value="Ribosomal protein L30p/L7e"/>
    <property type="match status" value="1"/>
</dbReference>
<dbReference type="HAMAP" id="MF_01371_A">
    <property type="entry name" value="Ribosomal_uL30_A"/>
    <property type="match status" value="1"/>
</dbReference>
<dbReference type="InterPro" id="IPR039699">
    <property type="entry name" value="Ribosomal_uL30"/>
</dbReference>
<dbReference type="NCBIfam" id="NF004711">
    <property type="entry name" value="PRK06049.1"/>
    <property type="match status" value="1"/>
</dbReference>
<evidence type="ECO:0000313" key="8">
    <source>
        <dbReference type="Proteomes" id="UP000244727"/>
    </source>
</evidence>
<dbReference type="InterPro" id="IPR035808">
    <property type="entry name" value="Ribosomal_uL30_euk_arc"/>
</dbReference>
<dbReference type="AlphaFoldDB" id="A0A2R4X2H9"/>
<gene>
    <name evidence="4" type="primary">rpl30</name>
    <name evidence="7" type="ORF">HARCEL1_09460</name>
</gene>
<evidence type="ECO:0000256" key="1">
    <source>
        <dbReference type="ARBA" id="ARBA00007594"/>
    </source>
</evidence>
<dbReference type="InterPro" id="IPR016082">
    <property type="entry name" value="Ribosomal_uL30_ferredoxin-like"/>
</dbReference>
<evidence type="ECO:0000313" key="7">
    <source>
        <dbReference type="EMBL" id="AWB27923.1"/>
    </source>
</evidence>
<dbReference type="InterPro" id="IPR005997">
    <property type="entry name" value="Ribosomal_uL30_arc"/>
</dbReference>
<comment type="similarity">
    <text evidence="1 4">Belongs to the universal ribosomal protein uL30 family.</text>
</comment>
<dbReference type="EMBL" id="CP028858">
    <property type="protein sequence ID" value="AWB27923.1"/>
    <property type="molecule type" value="Genomic_DNA"/>
</dbReference>
<dbReference type="GO" id="GO:0003723">
    <property type="term" value="F:RNA binding"/>
    <property type="evidence" value="ECO:0007669"/>
    <property type="project" value="TreeGrafter"/>
</dbReference>
<comment type="subunit">
    <text evidence="4">Part of the 50S ribosomal subunit.</text>
</comment>
<dbReference type="PANTHER" id="PTHR11524">
    <property type="entry name" value="60S RIBOSOMAL PROTEIN L7"/>
    <property type="match status" value="1"/>
</dbReference>
<dbReference type="Proteomes" id="UP000244727">
    <property type="component" value="Chromosome"/>
</dbReference>
<name>A0A2R4X2H9_9EURY</name>